<proteinExistence type="predicted"/>
<dbReference type="RefSeq" id="WP_343911741.1">
    <property type="nucleotide sequence ID" value="NZ_BAAAGE010000001.1"/>
</dbReference>
<keyword evidence="2" id="KW-1185">Reference proteome</keyword>
<dbReference type="Pfam" id="PF04402">
    <property type="entry name" value="SIMPL"/>
    <property type="match status" value="1"/>
</dbReference>
<dbReference type="InterPro" id="IPR007497">
    <property type="entry name" value="SIMPL/DUF541"/>
</dbReference>
<evidence type="ECO:0000313" key="1">
    <source>
        <dbReference type="EMBL" id="GAA0717831.1"/>
    </source>
</evidence>
<evidence type="ECO:0000313" key="2">
    <source>
        <dbReference type="Proteomes" id="UP001501758"/>
    </source>
</evidence>
<dbReference type="Gene3D" id="3.30.110.170">
    <property type="entry name" value="Protein of unknown function (DUF541), domain 1"/>
    <property type="match status" value="1"/>
</dbReference>
<gene>
    <name evidence="1" type="ORF">GCM10009430_15220</name>
</gene>
<reference evidence="2" key="1">
    <citation type="journal article" date="2019" name="Int. J. Syst. Evol. Microbiol.">
        <title>The Global Catalogue of Microorganisms (GCM) 10K type strain sequencing project: providing services to taxonomists for standard genome sequencing and annotation.</title>
        <authorList>
            <consortium name="The Broad Institute Genomics Platform"/>
            <consortium name="The Broad Institute Genome Sequencing Center for Infectious Disease"/>
            <person name="Wu L."/>
            <person name="Ma J."/>
        </authorList>
    </citation>
    <scope>NUCLEOTIDE SEQUENCE [LARGE SCALE GENOMIC DNA]</scope>
    <source>
        <strain evidence="2">JCM 15974</strain>
    </source>
</reference>
<dbReference type="InterPro" id="IPR052022">
    <property type="entry name" value="26kDa_periplasmic_antigen"/>
</dbReference>
<organism evidence="1 2">
    <name type="scientific">Aquimarina litoralis</name>
    <dbReference type="NCBI Taxonomy" id="584605"/>
    <lineage>
        <taxon>Bacteria</taxon>
        <taxon>Pseudomonadati</taxon>
        <taxon>Bacteroidota</taxon>
        <taxon>Flavobacteriia</taxon>
        <taxon>Flavobacteriales</taxon>
        <taxon>Flavobacteriaceae</taxon>
        <taxon>Aquimarina</taxon>
    </lineage>
</organism>
<evidence type="ECO:0008006" key="3">
    <source>
        <dbReference type="Google" id="ProtNLM"/>
    </source>
</evidence>
<accession>A0ABP3TTS7</accession>
<dbReference type="Proteomes" id="UP001501758">
    <property type="component" value="Unassembled WGS sequence"/>
</dbReference>
<name>A0ABP3TTS7_9FLAO</name>
<dbReference type="PANTHER" id="PTHR34387:SF2">
    <property type="entry name" value="SLR1258 PROTEIN"/>
    <property type="match status" value="1"/>
</dbReference>
<dbReference type="PANTHER" id="PTHR34387">
    <property type="entry name" value="SLR1258 PROTEIN"/>
    <property type="match status" value="1"/>
</dbReference>
<dbReference type="EMBL" id="BAAAGE010000001">
    <property type="protein sequence ID" value="GAA0717831.1"/>
    <property type="molecule type" value="Genomic_DNA"/>
</dbReference>
<protein>
    <recommendedName>
        <fullName evidence="3">SIMPL domain-containing protein</fullName>
    </recommendedName>
</protein>
<comment type="caution">
    <text evidence="1">The sequence shown here is derived from an EMBL/GenBank/DDBJ whole genome shotgun (WGS) entry which is preliminary data.</text>
</comment>
<sequence length="205" mass="23291">MKKTIQILILTLTFSIASYGQSTERFIRIIGNAKKEITANKVKIQLAISEQKANKYDSNSKDISYEDAYKATVSELEKIGVKENKLQLFIQNRSYSLGKSKNYFLITDLGKLEKVSNIKVDGLKISEIKYLFDSSDENLETELSLKAINDAKRKAKAICKEINMKVGKILNIEVKESGYGAERNEGVKDKMIRSYRVAIMFKLID</sequence>